<reference evidence="2 3" key="1">
    <citation type="submission" date="2020-07" db="EMBL/GenBank/DDBJ databases">
        <title>Genomic Encyclopedia of Type Strains, Phase III (KMG-III): the genomes of soil and plant-associated and newly described type strains.</title>
        <authorList>
            <person name="Whitman W."/>
        </authorList>
    </citation>
    <scope>NUCLEOTIDE SEQUENCE [LARGE SCALE GENOMIC DNA]</scope>
    <source>
        <strain evidence="2 3">DSM 11255</strain>
    </source>
</reference>
<dbReference type="EMBL" id="JACCBS010000003">
    <property type="protein sequence ID" value="NYE58410.1"/>
    <property type="molecule type" value="Genomic_DNA"/>
</dbReference>
<gene>
    <name evidence="2" type="ORF">HDG70_002161</name>
</gene>
<dbReference type="SUPFAM" id="SSF57997">
    <property type="entry name" value="Tropomyosin"/>
    <property type="match status" value="1"/>
</dbReference>
<dbReference type="Gene3D" id="1.20.5.190">
    <property type="match status" value="1"/>
</dbReference>
<comment type="caution">
    <text evidence="2">The sequence shown here is derived from an EMBL/GenBank/DDBJ whole genome shotgun (WGS) entry which is preliminary data.</text>
</comment>
<sequence length="210" mass="24379">MENQILGILQQIAKDVQGLKDDMNDMKQDMQGMKQEINDLKQDMQGMKQEINDLKQDMQDMKQEINDLKQDMQGVKEEISVLKQDMHGVKYEIQGIKQDIQGMQQEIQDIKQEMQGMKQDIAKNAALIEENNRKLQLLAEIQQAHREQTDRQFVELKAEMNNRMDIIEAVVRSISKDVQQNKKSISALAGITGNHEMEIRVIKRELALME</sequence>
<evidence type="ECO:0000313" key="3">
    <source>
        <dbReference type="Proteomes" id="UP000604066"/>
    </source>
</evidence>
<evidence type="ECO:0000313" key="2">
    <source>
        <dbReference type="EMBL" id="NYE58410.1"/>
    </source>
</evidence>
<accession>A0ABX2RBL6</accession>
<evidence type="ECO:0000256" key="1">
    <source>
        <dbReference type="SAM" id="Coils"/>
    </source>
</evidence>
<organism evidence="2 3">
    <name type="scientific">Carboxydothermus ferrireducens DSM 11255</name>
    <dbReference type="NCBI Taxonomy" id="1119529"/>
    <lineage>
        <taxon>Bacteria</taxon>
        <taxon>Bacillati</taxon>
        <taxon>Bacillota</taxon>
        <taxon>Clostridia</taxon>
        <taxon>Thermoanaerobacterales</taxon>
        <taxon>Thermoanaerobacteraceae</taxon>
        <taxon>Carboxydothermus</taxon>
    </lineage>
</organism>
<keyword evidence="3" id="KW-1185">Reference proteome</keyword>
<dbReference type="RefSeq" id="WP_028052357.1">
    <property type="nucleotide sequence ID" value="NZ_ATYG01000019.1"/>
</dbReference>
<protein>
    <submittedName>
        <fullName evidence="2">Chromosome segregation ATPase</fullName>
    </submittedName>
</protein>
<feature type="coiled-coil region" evidence="1">
    <location>
        <begin position="9"/>
        <end position="147"/>
    </location>
</feature>
<proteinExistence type="predicted"/>
<keyword evidence="1" id="KW-0175">Coiled coil</keyword>
<dbReference type="Proteomes" id="UP000604066">
    <property type="component" value="Unassembled WGS sequence"/>
</dbReference>
<name>A0ABX2RBL6_9THEO</name>
<dbReference type="Gene3D" id="1.20.5.320">
    <property type="entry name" value="6-Phosphogluconate Dehydrogenase, domain 3"/>
    <property type="match status" value="2"/>
</dbReference>